<evidence type="ECO:0000313" key="2">
    <source>
        <dbReference type="EMBL" id="SHG57003.1"/>
    </source>
</evidence>
<gene>
    <name evidence="2" type="ORF">SAMN04488116_1814</name>
</gene>
<name>A0A1M5KXV3_9FLAO</name>
<sequence>MELSYWEYKTWFSKVDFTIIGSGIVGLNCALYLREQYPKSKILVLEKGTLPQGASTKNAGFACFGSISEVLADLKSHSETEVVALVQKRWEGIQLLQRLLGDEVLGFQLLGGNELFLTKHVGLYENSLDGMGMVNQLLEPVFGKAPFVQTENVFQFDGIHPKYITHIFEGQLDTGKMMDALLQKCLKKGIHILNGIMMEGLSDTGSQVAVKTSAYEFNSHKVFVATNGFASKLLNSETVTPARAQVLITEPIDDLHIKGTFHFDEGYYYFRNIDDRILFGGGRNLDFVSEETDKFGQTTLIQEELETLLAQVILPGKKIEIAQRWSGIMGVGKQKTPIVKQVSNNVMCGVRLGGMGVALGSLVGRELGQLSD</sequence>
<dbReference type="GO" id="GO:0005737">
    <property type="term" value="C:cytoplasm"/>
    <property type="evidence" value="ECO:0007669"/>
    <property type="project" value="TreeGrafter"/>
</dbReference>
<proteinExistence type="predicted"/>
<protein>
    <submittedName>
        <fullName evidence="2">Glycine/D-amino acid oxidase</fullName>
    </submittedName>
</protein>
<dbReference type="RefSeq" id="WP_073178548.1">
    <property type="nucleotide sequence ID" value="NZ_FQWL01000002.1"/>
</dbReference>
<organism evidence="2 3">
    <name type="scientific">Flagellimonas flava</name>
    <dbReference type="NCBI Taxonomy" id="570519"/>
    <lineage>
        <taxon>Bacteria</taxon>
        <taxon>Pseudomonadati</taxon>
        <taxon>Bacteroidota</taxon>
        <taxon>Flavobacteriia</taxon>
        <taxon>Flavobacteriales</taxon>
        <taxon>Flavobacteriaceae</taxon>
        <taxon>Flagellimonas</taxon>
    </lineage>
</organism>
<dbReference type="InterPro" id="IPR036188">
    <property type="entry name" value="FAD/NAD-bd_sf"/>
</dbReference>
<dbReference type="SUPFAM" id="SSF51905">
    <property type="entry name" value="FAD/NAD(P)-binding domain"/>
    <property type="match status" value="1"/>
</dbReference>
<accession>A0A1M5KXV3</accession>
<dbReference type="PANTHER" id="PTHR13847">
    <property type="entry name" value="SARCOSINE DEHYDROGENASE-RELATED"/>
    <property type="match status" value="1"/>
</dbReference>
<dbReference type="Proteomes" id="UP000184532">
    <property type="component" value="Unassembled WGS sequence"/>
</dbReference>
<dbReference type="InterPro" id="IPR006076">
    <property type="entry name" value="FAD-dep_OxRdtase"/>
</dbReference>
<dbReference type="OrthoDB" id="1491488at2"/>
<reference evidence="3" key="1">
    <citation type="submission" date="2016-11" db="EMBL/GenBank/DDBJ databases">
        <authorList>
            <person name="Varghese N."/>
            <person name="Submissions S."/>
        </authorList>
    </citation>
    <scope>NUCLEOTIDE SEQUENCE [LARGE SCALE GENOMIC DNA]</scope>
    <source>
        <strain evidence="3">DSM 22638</strain>
    </source>
</reference>
<dbReference type="Gene3D" id="3.30.9.10">
    <property type="entry name" value="D-Amino Acid Oxidase, subunit A, domain 2"/>
    <property type="match status" value="1"/>
</dbReference>
<keyword evidence="3" id="KW-1185">Reference proteome</keyword>
<dbReference type="Gene3D" id="3.50.50.60">
    <property type="entry name" value="FAD/NAD(P)-binding domain"/>
    <property type="match status" value="1"/>
</dbReference>
<dbReference type="EMBL" id="FQWL01000002">
    <property type="protein sequence ID" value="SHG57003.1"/>
    <property type="molecule type" value="Genomic_DNA"/>
</dbReference>
<evidence type="ECO:0000259" key="1">
    <source>
        <dbReference type="Pfam" id="PF01266"/>
    </source>
</evidence>
<dbReference type="Pfam" id="PF01266">
    <property type="entry name" value="DAO"/>
    <property type="match status" value="1"/>
</dbReference>
<evidence type="ECO:0000313" key="3">
    <source>
        <dbReference type="Proteomes" id="UP000184532"/>
    </source>
</evidence>
<dbReference type="STRING" id="570519.SAMN04488116_1814"/>
<dbReference type="AlphaFoldDB" id="A0A1M5KXV3"/>
<feature type="domain" description="FAD dependent oxidoreductase" evidence="1">
    <location>
        <begin position="16"/>
        <end position="369"/>
    </location>
</feature>
<dbReference type="PANTHER" id="PTHR13847:SF281">
    <property type="entry name" value="FAD DEPENDENT OXIDOREDUCTASE DOMAIN-CONTAINING PROTEIN"/>
    <property type="match status" value="1"/>
</dbReference>